<keyword evidence="3" id="KW-1185">Reference proteome</keyword>
<comment type="caution">
    <text evidence="2">The sequence shown here is derived from an EMBL/GenBank/DDBJ whole genome shotgun (WGS) entry which is preliminary data.</text>
</comment>
<evidence type="ECO:0000256" key="1">
    <source>
        <dbReference type="SAM" id="MobiDB-lite"/>
    </source>
</evidence>
<evidence type="ECO:0000313" key="3">
    <source>
        <dbReference type="Proteomes" id="UP001044222"/>
    </source>
</evidence>
<gene>
    <name evidence="2" type="ORF">ANANG_G00154810</name>
</gene>
<feature type="compositionally biased region" description="Low complexity" evidence="1">
    <location>
        <begin position="74"/>
        <end position="85"/>
    </location>
</feature>
<dbReference type="InterPro" id="IPR028106">
    <property type="entry name" value="DUF4578"/>
</dbReference>
<feature type="region of interest" description="Disordered" evidence="1">
    <location>
        <begin position="1"/>
        <end position="45"/>
    </location>
</feature>
<reference evidence="2" key="1">
    <citation type="submission" date="2021-01" db="EMBL/GenBank/DDBJ databases">
        <title>A chromosome-scale assembly of European eel, Anguilla anguilla.</title>
        <authorList>
            <person name="Henkel C."/>
            <person name="Jong-Raadsen S.A."/>
            <person name="Dufour S."/>
            <person name="Weltzien F.-A."/>
            <person name="Palstra A.P."/>
            <person name="Pelster B."/>
            <person name="Spaink H.P."/>
            <person name="Van Den Thillart G.E."/>
            <person name="Jansen H."/>
            <person name="Zahm M."/>
            <person name="Klopp C."/>
            <person name="Cedric C."/>
            <person name="Louis A."/>
            <person name="Berthelot C."/>
            <person name="Parey E."/>
            <person name="Roest Crollius H."/>
            <person name="Montfort J."/>
            <person name="Robinson-Rechavi M."/>
            <person name="Bucao C."/>
            <person name="Bouchez O."/>
            <person name="Gislard M."/>
            <person name="Lluch J."/>
            <person name="Milhes M."/>
            <person name="Lampietro C."/>
            <person name="Lopez Roques C."/>
            <person name="Donnadieu C."/>
            <person name="Braasch I."/>
            <person name="Desvignes T."/>
            <person name="Postlethwait J."/>
            <person name="Bobe J."/>
            <person name="Guiguen Y."/>
            <person name="Dirks R."/>
        </authorList>
    </citation>
    <scope>NUCLEOTIDE SEQUENCE</scope>
    <source>
        <strain evidence="2">Tag_6206</strain>
        <tissue evidence="2">Liver</tissue>
    </source>
</reference>
<feature type="region of interest" description="Disordered" evidence="1">
    <location>
        <begin position="71"/>
        <end position="154"/>
    </location>
</feature>
<proteinExistence type="predicted"/>
<dbReference type="GO" id="GO:0070062">
    <property type="term" value="C:extracellular exosome"/>
    <property type="evidence" value="ECO:0007669"/>
    <property type="project" value="TreeGrafter"/>
</dbReference>
<evidence type="ECO:0000313" key="2">
    <source>
        <dbReference type="EMBL" id="KAG5843806.1"/>
    </source>
</evidence>
<feature type="compositionally biased region" description="Polar residues" evidence="1">
    <location>
        <begin position="110"/>
        <end position="123"/>
    </location>
</feature>
<dbReference type="PANTHER" id="PTHR37342:SF1">
    <property type="entry name" value="CHROMOSOME 11 OPEN READING FRAME 52"/>
    <property type="match status" value="1"/>
</dbReference>
<sequence length="154" mass="16817">MGNNLTKAIDKWGLNPRKFSSKSRRAKDAPARPPHQPPEAHLYDAVPDMPVYSVVNKKKQRQEEVHYAEVQVLQSHSGSSRGGQRPYPESDSTTEYATIDFKGQPPPPSATTQGSSLRPSISSKPADILIPPGDLQRPIPNAVRKGSSKKAVVV</sequence>
<accession>A0A9D3RW46</accession>
<dbReference type="Proteomes" id="UP001044222">
    <property type="component" value="Chromosome 8"/>
</dbReference>
<organism evidence="2 3">
    <name type="scientific">Anguilla anguilla</name>
    <name type="common">European freshwater eel</name>
    <name type="synonym">Muraena anguilla</name>
    <dbReference type="NCBI Taxonomy" id="7936"/>
    <lineage>
        <taxon>Eukaryota</taxon>
        <taxon>Metazoa</taxon>
        <taxon>Chordata</taxon>
        <taxon>Craniata</taxon>
        <taxon>Vertebrata</taxon>
        <taxon>Euteleostomi</taxon>
        <taxon>Actinopterygii</taxon>
        <taxon>Neopterygii</taxon>
        <taxon>Teleostei</taxon>
        <taxon>Anguilliformes</taxon>
        <taxon>Anguillidae</taxon>
        <taxon>Anguilla</taxon>
    </lineage>
</organism>
<name>A0A9D3RW46_ANGAN</name>
<dbReference type="AlphaFoldDB" id="A0A9D3RW46"/>
<dbReference type="EMBL" id="JAFIRN010000008">
    <property type="protein sequence ID" value="KAG5843806.1"/>
    <property type="molecule type" value="Genomic_DNA"/>
</dbReference>
<dbReference type="PANTHER" id="PTHR37342">
    <property type="entry name" value="HYPOTHETICAL PROTEIN LOC689959"/>
    <property type="match status" value="1"/>
</dbReference>
<protein>
    <submittedName>
        <fullName evidence="2">Uncharacterized protein</fullName>
    </submittedName>
</protein>